<dbReference type="GO" id="GO:0046983">
    <property type="term" value="F:protein dimerization activity"/>
    <property type="evidence" value="ECO:0007669"/>
    <property type="project" value="InterPro"/>
</dbReference>
<feature type="domain" description="HAT C-terminal dimerisation" evidence="1">
    <location>
        <begin position="3"/>
        <end position="54"/>
    </location>
</feature>
<keyword evidence="3" id="KW-1185">Reference proteome</keyword>
<evidence type="ECO:0000313" key="3">
    <source>
        <dbReference type="Proteomes" id="UP000070544"/>
    </source>
</evidence>
<accession>A0A139ACT3</accession>
<dbReference type="OMA" id="TIRAIMC"/>
<dbReference type="OrthoDB" id="1715602at2759"/>
<organism evidence="2 3">
    <name type="scientific">Gonapodya prolifera (strain JEL478)</name>
    <name type="common">Monoblepharis prolifera</name>
    <dbReference type="NCBI Taxonomy" id="1344416"/>
    <lineage>
        <taxon>Eukaryota</taxon>
        <taxon>Fungi</taxon>
        <taxon>Fungi incertae sedis</taxon>
        <taxon>Chytridiomycota</taxon>
        <taxon>Chytridiomycota incertae sedis</taxon>
        <taxon>Monoblepharidomycetes</taxon>
        <taxon>Monoblepharidales</taxon>
        <taxon>Gonapodyaceae</taxon>
        <taxon>Gonapodya</taxon>
    </lineage>
</organism>
<dbReference type="Proteomes" id="UP000070544">
    <property type="component" value="Unassembled WGS sequence"/>
</dbReference>
<dbReference type="AlphaFoldDB" id="A0A139ACT3"/>
<feature type="non-terminal residue" evidence="2">
    <location>
        <position position="56"/>
    </location>
</feature>
<dbReference type="InterPro" id="IPR008906">
    <property type="entry name" value="HATC_C_dom"/>
</dbReference>
<dbReference type="SUPFAM" id="SSF53098">
    <property type="entry name" value="Ribonuclease H-like"/>
    <property type="match status" value="1"/>
</dbReference>
<evidence type="ECO:0000313" key="2">
    <source>
        <dbReference type="EMBL" id="KXS14223.1"/>
    </source>
</evidence>
<evidence type="ECO:0000259" key="1">
    <source>
        <dbReference type="Pfam" id="PF05699"/>
    </source>
</evidence>
<dbReference type="PANTHER" id="PTHR47611:SF1">
    <property type="entry name" value="CCHC-TYPE DOMAIN-CONTAINING PROTEIN"/>
    <property type="match status" value="1"/>
</dbReference>
<proteinExistence type="predicted"/>
<dbReference type="STRING" id="1344416.A0A139ACT3"/>
<dbReference type="InterPro" id="IPR012337">
    <property type="entry name" value="RNaseH-like_sf"/>
</dbReference>
<feature type="non-terminal residue" evidence="2">
    <location>
        <position position="1"/>
    </location>
</feature>
<name>A0A139ACT3_GONPJ</name>
<protein>
    <recommendedName>
        <fullName evidence="1">HAT C-terminal dimerisation domain-containing protein</fullName>
    </recommendedName>
</protein>
<reference evidence="2 3" key="1">
    <citation type="journal article" date="2015" name="Genome Biol. Evol.">
        <title>Phylogenomic analyses indicate that early fungi evolved digesting cell walls of algal ancestors of land plants.</title>
        <authorList>
            <person name="Chang Y."/>
            <person name="Wang S."/>
            <person name="Sekimoto S."/>
            <person name="Aerts A.L."/>
            <person name="Choi C."/>
            <person name="Clum A."/>
            <person name="LaButti K.M."/>
            <person name="Lindquist E.A."/>
            <person name="Yee Ngan C."/>
            <person name="Ohm R.A."/>
            <person name="Salamov A.A."/>
            <person name="Grigoriev I.V."/>
            <person name="Spatafora J.W."/>
            <person name="Berbee M.L."/>
        </authorList>
    </citation>
    <scope>NUCLEOTIDE SEQUENCE [LARGE SCALE GENOMIC DNA]</scope>
    <source>
        <strain evidence="2 3">JEL478</strain>
    </source>
</reference>
<gene>
    <name evidence="2" type="ORF">M427DRAFT_89962</name>
</gene>
<sequence length="56" mass="6420">DLPGLQRMARDYLGIPGTSAESERVFSASRDVIGHRRAALEPEVIRTLMLLKRWKR</sequence>
<dbReference type="PANTHER" id="PTHR47611">
    <property type="entry name" value="HAT DIMERISATION DOMAIN, C-TERMINAL"/>
    <property type="match status" value="1"/>
</dbReference>
<dbReference type="Pfam" id="PF05699">
    <property type="entry name" value="Dimer_Tnp_hAT"/>
    <property type="match status" value="1"/>
</dbReference>
<dbReference type="EMBL" id="KQ965770">
    <property type="protein sequence ID" value="KXS14223.1"/>
    <property type="molecule type" value="Genomic_DNA"/>
</dbReference>